<dbReference type="Gene3D" id="3.30.420.140">
    <property type="entry name" value="YqgF/RNase H-like domain"/>
    <property type="match status" value="1"/>
</dbReference>
<dbReference type="InterPro" id="IPR012337">
    <property type="entry name" value="RNaseH-like_sf"/>
</dbReference>
<dbReference type="GO" id="GO:0016787">
    <property type="term" value="F:hydrolase activity"/>
    <property type="evidence" value="ECO:0007669"/>
    <property type="project" value="UniProtKB-KW"/>
</dbReference>
<dbReference type="GO" id="GO:0004518">
    <property type="term" value="F:nuclease activity"/>
    <property type="evidence" value="ECO:0007669"/>
    <property type="project" value="UniProtKB-KW"/>
</dbReference>
<dbReference type="PANTHER" id="PTHR33317:SF4">
    <property type="entry name" value="POLYNUCLEOTIDYL TRANSFERASE, RIBONUCLEASE H-LIKE SUPERFAMILY PROTEIN"/>
    <property type="match status" value="1"/>
</dbReference>
<dbReference type="CDD" id="cd16964">
    <property type="entry name" value="YqgF"/>
    <property type="match status" value="1"/>
</dbReference>
<evidence type="ECO:0000313" key="6">
    <source>
        <dbReference type="EMBL" id="VAW92470.1"/>
    </source>
</evidence>
<keyword evidence="1" id="KW-0963">Cytoplasm</keyword>
<evidence type="ECO:0000256" key="4">
    <source>
        <dbReference type="ARBA" id="ARBA00022801"/>
    </source>
</evidence>
<dbReference type="NCBIfam" id="TIGR00250">
    <property type="entry name" value="RNAse_H_YqgF"/>
    <property type="match status" value="1"/>
</dbReference>
<dbReference type="EMBL" id="UOFS01000012">
    <property type="protein sequence ID" value="VAW92470.1"/>
    <property type="molecule type" value="Genomic_DNA"/>
</dbReference>
<accession>A0A3B0ZTD6</accession>
<protein>
    <submittedName>
        <fullName evidence="6">Pre-16S rRNA nuclease Yqg</fullName>
    </submittedName>
</protein>
<evidence type="ECO:0000256" key="3">
    <source>
        <dbReference type="ARBA" id="ARBA00022722"/>
    </source>
</evidence>
<dbReference type="InterPro" id="IPR006641">
    <property type="entry name" value="YqgF/RNaseH-like_dom"/>
</dbReference>
<gene>
    <name evidence="6" type="ORF">MNBD_GAMMA22-342</name>
</gene>
<dbReference type="PANTHER" id="PTHR33317">
    <property type="entry name" value="POLYNUCLEOTIDYL TRANSFERASE, RIBONUCLEASE H-LIKE SUPERFAMILY PROTEIN"/>
    <property type="match status" value="1"/>
</dbReference>
<name>A0A3B0ZTD6_9ZZZZ</name>
<sequence>MSNVKYNAIKDCESQATSRTVLGFDFGTYKIGIAVGQEVTGIANALTTLTAVKKKPDWDKISQIINEWHPNLLIVGLPLDEDGSNQEMTQRARRFGNQLHGRYHIKTLWIDERFSSLAAKSLIIEQIENNPKLGKKNTKNQLAEDAVAAQIIVQSWLDNPEIAVTEVDKNNA</sequence>
<reference evidence="6" key="1">
    <citation type="submission" date="2018-06" db="EMBL/GenBank/DDBJ databases">
        <authorList>
            <person name="Zhirakovskaya E."/>
        </authorList>
    </citation>
    <scope>NUCLEOTIDE SEQUENCE</scope>
</reference>
<evidence type="ECO:0000259" key="5">
    <source>
        <dbReference type="SMART" id="SM00732"/>
    </source>
</evidence>
<evidence type="ECO:0000256" key="1">
    <source>
        <dbReference type="ARBA" id="ARBA00022490"/>
    </source>
</evidence>
<dbReference type="Pfam" id="PF03652">
    <property type="entry name" value="RuvX"/>
    <property type="match status" value="1"/>
</dbReference>
<dbReference type="AlphaFoldDB" id="A0A3B0ZTD6"/>
<dbReference type="GO" id="GO:0000967">
    <property type="term" value="P:rRNA 5'-end processing"/>
    <property type="evidence" value="ECO:0007669"/>
    <property type="project" value="TreeGrafter"/>
</dbReference>
<organism evidence="6">
    <name type="scientific">hydrothermal vent metagenome</name>
    <dbReference type="NCBI Taxonomy" id="652676"/>
    <lineage>
        <taxon>unclassified sequences</taxon>
        <taxon>metagenomes</taxon>
        <taxon>ecological metagenomes</taxon>
    </lineage>
</organism>
<keyword evidence="4" id="KW-0378">Hydrolase</keyword>
<dbReference type="GO" id="GO:0005829">
    <property type="term" value="C:cytosol"/>
    <property type="evidence" value="ECO:0007669"/>
    <property type="project" value="TreeGrafter"/>
</dbReference>
<dbReference type="InterPro" id="IPR037027">
    <property type="entry name" value="YqgF/RNaseH-like_dom_sf"/>
</dbReference>
<proteinExistence type="inferred from homology"/>
<dbReference type="SMART" id="SM00732">
    <property type="entry name" value="YqgFc"/>
    <property type="match status" value="1"/>
</dbReference>
<dbReference type="InterPro" id="IPR005227">
    <property type="entry name" value="YqgF"/>
</dbReference>
<dbReference type="SUPFAM" id="SSF53098">
    <property type="entry name" value="Ribonuclease H-like"/>
    <property type="match status" value="1"/>
</dbReference>
<evidence type="ECO:0000256" key="2">
    <source>
        <dbReference type="ARBA" id="ARBA00022517"/>
    </source>
</evidence>
<keyword evidence="2" id="KW-0690">Ribosome biogenesis</keyword>
<keyword evidence="3" id="KW-0540">Nuclease</keyword>
<feature type="domain" description="YqgF/RNase H-like" evidence="5">
    <location>
        <begin position="19"/>
        <end position="119"/>
    </location>
</feature>
<dbReference type="HAMAP" id="MF_00651">
    <property type="entry name" value="Nuclease_YqgF"/>
    <property type="match status" value="1"/>
</dbReference>